<feature type="transmembrane region" description="Helical" evidence="10">
    <location>
        <begin position="100"/>
        <end position="118"/>
    </location>
</feature>
<protein>
    <recommendedName>
        <fullName evidence="2">histidine kinase</fullName>
        <ecNumber evidence="2">2.7.13.3</ecNumber>
    </recommendedName>
</protein>
<dbReference type="Gene3D" id="1.20.5.1930">
    <property type="match status" value="1"/>
</dbReference>
<dbReference type="Gene3D" id="3.30.565.10">
    <property type="entry name" value="Histidine kinase-like ATPase, C-terminal domain"/>
    <property type="match status" value="1"/>
</dbReference>
<evidence type="ECO:0000313" key="13">
    <source>
        <dbReference type="EMBL" id="RNB84750.1"/>
    </source>
</evidence>
<dbReference type="OrthoDB" id="9781904at2"/>
<proteinExistence type="predicted"/>
<dbReference type="GO" id="GO:0000155">
    <property type="term" value="F:phosphorelay sensor kinase activity"/>
    <property type="evidence" value="ECO:0007669"/>
    <property type="project" value="InterPro"/>
</dbReference>
<evidence type="ECO:0000313" key="14">
    <source>
        <dbReference type="Proteomes" id="UP000271031"/>
    </source>
</evidence>
<keyword evidence="6 13" id="KW-0418">Kinase</keyword>
<keyword evidence="10" id="KW-0472">Membrane</keyword>
<evidence type="ECO:0000256" key="4">
    <source>
        <dbReference type="ARBA" id="ARBA00022679"/>
    </source>
</evidence>
<dbReference type="SUPFAM" id="SSF55874">
    <property type="entry name" value="ATPase domain of HSP90 chaperone/DNA topoisomerase II/histidine kinase"/>
    <property type="match status" value="1"/>
</dbReference>
<keyword evidence="4" id="KW-0808">Transferase</keyword>
<evidence type="ECO:0000256" key="5">
    <source>
        <dbReference type="ARBA" id="ARBA00022741"/>
    </source>
</evidence>
<dbReference type="AlphaFoldDB" id="A0A3M8D9D2"/>
<evidence type="ECO:0000256" key="7">
    <source>
        <dbReference type="ARBA" id="ARBA00022840"/>
    </source>
</evidence>
<dbReference type="GO" id="GO:0046983">
    <property type="term" value="F:protein dimerization activity"/>
    <property type="evidence" value="ECO:0007669"/>
    <property type="project" value="InterPro"/>
</dbReference>
<dbReference type="EC" id="2.7.13.3" evidence="2"/>
<feature type="domain" description="Histidine kinase/HSP90-like ATPase" evidence="11">
    <location>
        <begin position="295"/>
        <end position="380"/>
    </location>
</feature>
<feature type="transmembrane region" description="Helical" evidence="10">
    <location>
        <begin position="29"/>
        <end position="48"/>
    </location>
</feature>
<evidence type="ECO:0000256" key="9">
    <source>
        <dbReference type="SAM" id="Coils"/>
    </source>
</evidence>
<dbReference type="PANTHER" id="PTHR24421">
    <property type="entry name" value="NITRATE/NITRITE SENSOR PROTEIN NARX-RELATED"/>
    <property type="match status" value="1"/>
</dbReference>
<evidence type="ECO:0000256" key="8">
    <source>
        <dbReference type="ARBA" id="ARBA00023012"/>
    </source>
</evidence>
<reference evidence="13 14" key="1">
    <citation type="submission" date="2018-10" db="EMBL/GenBank/DDBJ databases">
        <title>Phylogenomics of Brevibacillus.</title>
        <authorList>
            <person name="Dunlap C."/>
        </authorList>
    </citation>
    <scope>NUCLEOTIDE SEQUENCE [LARGE SCALE GENOMIC DNA]</scope>
    <source>
        <strain evidence="13 14">JCM 15716</strain>
    </source>
</reference>
<dbReference type="Proteomes" id="UP000271031">
    <property type="component" value="Unassembled WGS sequence"/>
</dbReference>
<keyword evidence="10" id="KW-0812">Transmembrane</keyword>
<dbReference type="InterPro" id="IPR003594">
    <property type="entry name" value="HATPase_dom"/>
</dbReference>
<dbReference type="Pfam" id="PF02518">
    <property type="entry name" value="HATPase_c"/>
    <property type="match status" value="1"/>
</dbReference>
<name>A0A3M8D9D2_9BACL</name>
<keyword evidence="10" id="KW-1133">Transmembrane helix</keyword>
<keyword evidence="3" id="KW-0597">Phosphoprotein</keyword>
<dbReference type="InterPro" id="IPR050482">
    <property type="entry name" value="Sensor_HK_TwoCompSys"/>
</dbReference>
<evidence type="ECO:0000256" key="2">
    <source>
        <dbReference type="ARBA" id="ARBA00012438"/>
    </source>
</evidence>
<dbReference type="GO" id="GO:0016020">
    <property type="term" value="C:membrane"/>
    <property type="evidence" value="ECO:0007669"/>
    <property type="project" value="InterPro"/>
</dbReference>
<evidence type="ECO:0000256" key="6">
    <source>
        <dbReference type="ARBA" id="ARBA00022777"/>
    </source>
</evidence>
<dbReference type="Pfam" id="PF07730">
    <property type="entry name" value="HisKA_3"/>
    <property type="match status" value="1"/>
</dbReference>
<keyword evidence="5" id="KW-0547">Nucleotide-binding</keyword>
<keyword evidence="14" id="KW-1185">Reference proteome</keyword>
<gene>
    <name evidence="13" type="ORF">EDM56_21085</name>
</gene>
<keyword evidence="7" id="KW-0067">ATP-binding</keyword>
<feature type="transmembrane region" description="Helical" evidence="10">
    <location>
        <begin position="124"/>
        <end position="141"/>
    </location>
</feature>
<comment type="catalytic activity">
    <reaction evidence="1">
        <text>ATP + protein L-histidine = ADP + protein N-phospho-L-histidine.</text>
        <dbReference type="EC" id="2.7.13.3"/>
    </reaction>
</comment>
<dbReference type="InterPro" id="IPR036890">
    <property type="entry name" value="HATPase_C_sf"/>
</dbReference>
<organism evidence="13 14">
    <name type="scientific">Brevibacillus fluminis</name>
    <dbReference type="NCBI Taxonomy" id="511487"/>
    <lineage>
        <taxon>Bacteria</taxon>
        <taxon>Bacillati</taxon>
        <taxon>Bacillota</taxon>
        <taxon>Bacilli</taxon>
        <taxon>Bacillales</taxon>
        <taxon>Paenibacillaceae</taxon>
        <taxon>Brevibacillus</taxon>
    </lineage>
</organism>
<sequence length="391" mass="44325">MNRHVTPIWFFILMLLAWLPNAFASKNAMQLLTSFVLFAVYMGMFLIPQHRRNPALLRFAVYTVGVLTLIKGVFWGDEGFGLIIMLAIFIGLRILGKEAFWIAAFFGVTTAVLLFLIHHKYLEIIPFLLTFAGIFSGARGYRIQTEAYRQNQIHLAELQEAHQELQETHAELQEASVNTMQVAVLEERTRIARDIHDELGHSLTSIIVQMRALQYMLKDGPTDAQEAVTNMLDVAKKGLENIRSSVHTLASDNTALGMSPIRAFLSLTQKNTGLSCQLLTHDPELALTKEMTIVFYRVIQEAVTNALRHSEATHFHVGFDQNADYLFMTIRDNGKITPKDEWTPGFGLKGMVERIKKINGKVTYFAREPHGFQIDIAVPHRTKPAEGRMQR</sequence>
<dbReference type="InterPro" id="IPR011712">
    <property type="entry name" value="Sig_transdc_His_kin_sub3_dim/P"/>
</dbReference>
<feature type="transmembrane region" description="Helical" evidence="10">
    <location>
        <begin position="79"/>
        <end position="95"/>
    </location>
</feature>
<comment type="caution">
    <text evidence="13">The sequence shown here is derived from an EMBL/GenBank/DDBJ whole genome shotgun (WGS) entry which is preliminary data.</text>
</comment>
<dbReference type="PANTHER" id="PTHR24421:SF10">
    <property type="entry name" value="NITRATE_NITRITE SENSOR PROTEIN NARQ"/>
    <property type="match status" value="1"/>
</dbReference>
<dbReference type="GO" id="GO:0005524">
    <property type="term" value="F:ATP binding"/>
    <property type="evidence" value="ECO:0007669"/>
    <property type="project" value="UniProtKB-KW"/>
</dbReference>
<keyword evidence="9" id="KW-0175">Coiled coil</keyword>
<evidence type="ECO:0000256" key="1">
    <source>
        <dbReference type="ARBA" id="ARBA00000085"/>
    </source>
</evidence>
<evidence type="ECO:0000256" key="3">
    <source>
        <dbReference type="ARBA" id="ARBA00022553"/>
    </source>
</evidence>
<evidence type="ECO:0000256" key="10">
    <source>
        <dbReference type="SAM" id="Phobius"/>
    </source>
</evidence>
<feature type="transmembrane region" description="Helical" evidence="10">
    <location>
        <begin position="55"/>
        <end position="73"/>
    </location>
</feature>
<feature type="transmembrane region" description="Helical" evidence="10">
    <location>
        <begin position="7"/>
        <end position="23"/>
    </location>
</feature>
<dbReference type="CDD" id="cd16917">
    <property type="entry name" value="HATPase_UhpB-NarQ-NarX-like"/>
    <property type="match status" value="1"/>
</dbReference>
<evidence type="ECO:0000259" key="12">
    <source>
        <dbReference type="Pfam" id="PF07730"/>
    </source>
</evidence>
<evidence type="ECO:0000259" key="11">
    <source>
        <dbReference type="Pfam" id="PF02518"/>
    </source>
</evidence>
<accession>A0A3M8D9D2</accession>
<feature type="coiled-coil region" evidence="9">
    <location>
        <begin position="148"/>
        <end position="178"/>
    </location>
</feature>
<feature type="domain" description="Signal transduction histidine kinase subgroup 3 dimerisation and phosphoacceptor" evidence="12">
    <location>
        <begin position="187"/>
        <end position="251"/>
    </location>
</feature>
<keyword evidence="8" id="KW-0902">Two-component regulatory system</keyword>
<dbReference type="EMBL" id="RHHQ01000017">
    <property type="protein sequence ID" value="RNB84750.1"/>
    <property type="molecule type" value="Genomic_DNA"/>
</dbReference>